<organism evidence="1 2">
    <name type="scientific">Trichomonas vaginalis (strain ATCC PRA-98 / G3)</name>
    <dbReference type="NCBI Taxonomy" id="412133"/>
    <lineage>
        <taxon>Eukaryota</taxon>
        <taxon>Metamonada</taxon>
        <taxon>Parabasalia</taxon>
        <taxon>Trichomonadida</taxon>
        <taxon>Trichomonadidae</taxon>
        <taxon>Trichomonas</taxon>
    </lineage>
</organism>
<dbReference type="KEGG" id="tva:4749853"/>
<dbReference type="RefSeq" id="XP_001305073.1">
    <property type="nucleotide sequence ID" value="XM_001305072.1"/>
</dbReference>
<dbReference type="AlphaFoldDB" id="A2FSH2"/>
<evidence type="ECO:0000313" key="2">
    <source>
        <dbReference type="Proteomes" id="UP000001542"/>
    </source>
</evidence>
<dbReference type="EMBL" id="DS113986">
    <property type="protein sequence ID" value="EAX92143.1"/>
    <property type="molecule type" value="Genomic_DNA"/>
</dbReference>
<gene>
    <name evidence="1" type="ORF">TVAG_347260</name>
</gene>
<accession>A2FSH2</accession>
<evidence type="ECO:0000313" key="1">
    <source>
        <dbReference type="EMBL" id="EAX92143.1"/>
    </source>
</evidence>
<keyword evidence="2" id="KW-1185">Reference proteome</keyword>
<reference evidence="1" key="1">
    <citation type="submission" date="2006-10" db="EMBL/GenBank/DDBJ databases">
        <authorList>
            <person name="Amadeo P."/>
            <person name="Zhao Q."/>
            <person name="Wortman J."/>
            <person name="Fraser-Liggett C."/>
            <person name="Carlton J."/>
        </authorList>
    </citation>
    <scope>NUCLEOTIDE SEQUENCE</scope>
    <source>
        <strain evidence="1">G3</strain>
    </source>
</reference>
<reference evidence="1" key="2">
    <citation type="journal article" date="2007" name="Science">
        <title>Draft genome sequence of the sexually transmitted pathogen Trichomonas vaginalis.</title>
        <authorList>
            <person name="Carlton J.M."/>
            <person name="Hirt R.P."/>
            <person name="Silva J.C."/>
            <person name="Delcher A.L."/>
            <person name="Schatz M."/>
            <person name="Zhao Q."/>
            <person name="Wortman J.R."/>
            <person name="Bidwell S.L."/>
            <person name="Alsmark U.C.M."/>
            <person name="Besteiro S."/>
            <person name="Sicheritz-Ponten T."/>
            <person name="Noel C.J."/>
            <person name="Dacks J.B."/>
            <person name="Foster P.G."/>
            <person name="Simillion C."/>
            <person name="Van de Peer Y."/>
            <person name="Miranda-Saavedra D."/>
            <person name="Barton G.J."/>
            <person name="Westrop G.D."/>
            <person name="Mueller S."/>
            <person name="Dessi D."/>
            <person name="Fiori P.L."/>
            <person name="Ren Q."/>
            <person name="Paulsen I."/>
            <person name="Zhang H."/>
            <person name="Bastida-Corcuera F.D."/>
            <person name="Simoes-Barbosa A."/>
            <person name="Brown M.T."/>
            <person name="Hayes R.D."/>
            <person name="Mukherjee M."/>
            <person name="Okumura C.Y."/>
            <person name="Schneider R."/>
            <person name="Smith A.J."/>
            <person name="Vanacova S."/>
            <person name="Villalvazo M."/>
            <person name="Haas B.J."/>
            <person name="Pertea M."/>
            <person name="Feldblyum T.V."/>
            <person name="Utterback T.R."/>
            <person name="Shu C.L."/>
            <person name="Osoegawa K."/>
            <person name="de Jong P.J."/>
            <person name="Hrdy I."/>
            <person name="Horvathova L."/>
            <person name="Zubacova Z."/>
            <person name="Dolezal P."/>
            <person name="Malik S.B."/>
            <person name="Logsdon J.M. Jr."/>
            <person name="Henze K."/>
            <person name="Gupta A."/>
            <person name="Wang C.C."/>
            <person name="Dunne R.L."/>
            <person name="Upcroft J.A."/>
            <person name="Upcroft P."/>
            <person name="White O."/>
            <person name="Salzberg S.L."/>
            <person name="Tang P."/>
            <person name="Chiu C.-H."/>
            <person name="Lee Y.-S."/>
            <person name="Embley T.M."/>
            <person name="Coombs G.H."/>
            <person name="Mottram J.C."/>
            <person name="Tachezy J."/>
            <person name="Fraser-Liggett C.M."/>
            <person name="Johnson P.J."/>
        </authorList>
    </citation>
    <scope>NUCLEOTIDE SEQUENCE [LARGE SCALE GENOMIC DNA]</scope>
    <source>
        <strain evidence="1">G3</strain>
    </source>
</reference>
<dbReference type="SMR" id="A2FSH2"/>
<dbReference type="VEuPathDB" id="TrichDB:TVAG_347260"/>
<dbReference type="OrthoDB" id="10640771at2759"/>
<dbReference type="InParanoid" id="A2FSH2"/>
<dbReference type="VEuPathDB" id="TrichDB:TVAGG3_0714960"/>
<name>A2FSH2_TRIV3</name>
<protein>
    <submittedName>
        <fullName evidence="1">Uncharacterized protein</fullName>
    </submittedName>
</protein>
<proteinExistence type="predicted"/>
<dbReference type="Proteomes" id="UP000001542">
    <property type="component" value="Unassembled WGS sequence"/>
</dbReference>
<sequence length="891" mass="102022">MGNGIKHEEEILKQIREFMQNSNGIISQDDVIKIIAKFYSQNYSELGGFSSITRVLNQKGIATKVKVKIPQTFIVKSSSSKHAPPQQFITVFVDSSIPQDKKSKLITEYIKDAIHTLAPTFHRSVSREILAENPTNLAAKNQPETEFFSVKTRASLLHLFLIHNFHNRKLDVNLILNSMPLGLIVQIFRSIDSKYFCLHPSIVVPLQQDKVMELNMMIAMLKPPYNPLIVDGVIKSSAEVEITNLNFSKIFDFVFDPAAHYQYWTLINSIANVPPQKFPITVIQRFEPYLNSIYSESVLFSLPFFPREVEEASAEHYIPPPALSYYLQKLYKKKLRVINHPRRSFLETHLFPSSGIYSMIVSDKSALPSLVFSPPSYFSEEFEVDKSLKSVAKLFLASRLSSDGFILSKRSNYEQLKEKCKIWIKENTKISNFRASMFDEKYFINTYNEVVANVMVVFHGLANLDSDVTQTVNATCEEINSLYTAAKNTTNLERSTSVAFEFLKSILQTEYSLRNETLSVRQLCHLSTESIGNALWMLSALGLLSMEDYKGLVTLPKCEWLFDDYKALKDSDPQRINVIPRPGHIFSFFSEDRKFEIEWSGKNRIEKTDIYSIFTPEVANISKSKIYEFNFVPIKEKFPKLQIPNTPKENNQEKMNEEILSTDPLSFYSFARIETEDFIFPDLMDRYLFGQISGASVDGIGILEIASAFDASVTSELFMQFFERIEVFIRLNLVCRVPTSSYEPVYSRYPCCHMIAKNSMNKIDLVPVHLWIDENGDVLTERIDELRKNLVVFVLSHELCTFEELLEAFPYISPNDLCFLLDALESDEVLASQYSFEGAGGLYDKDVNLCSQEFKNDIFLSIVAEHNALGTESKLVRRIRTTSSSLYNVCL</sequence>